<proteinExistence type="predicted"/>
<comment type="subcellular location">
    <subcellularLocation>
        <location evidence="1">Cell membrane</location>
        <topology evidence="1">Multi-pass membrane protein</topology>
    </subcellularLocation>
</comment>
<keyword evidence="5 6" id="KW-0472">Membrane</keyword>
<dbReference type="RefSeq" id="WP_038481700.1">
    <property type="nucleotide sequence ID" value="NZ_CP009451.1"/>
</dbReference>
<feature type="transmembrane region" description="Helical" evidence="6">
    <location>
        <begin position="308"/>
        <end position="329"/>
    </location>
</feature>
<evidence type="ECO:0000313" key="7">
    <source>
        <dbReference type="EMBL" id="AIR07060.1"/>
    </source>
</evidence>
<feature type="transmembrane region" description="Helical" evidence="6">
    <location>
        <begin position="105"/>
        <end position="125"/>
    </location>
</feature>
<dbReference type="PANTHER" id="PTHR23513">
    <property type="entry name" value="INTEGRAL MEMBRANE EFFLUX PROTEIN-RELATED"/>
    <property type="match status" value="1"/>
</dbReference>
<keyword evidence="8" id="KW-1185">Reference proteome</keyword>
<organism evidence="7 8">
    <name type="scientific">Cedecea neteri</name>
    <dbReference type="NCBI Taxonomy" id="158822"/>
    <lineage>
        <taxon>Bacteria</taxon>
        <taxon>Pseudomonadati</taxon>
        <taxon>Pseudomonadota</taxon>
        <taxon>Gammaproteobacteria</taxon>
        <taxon>Enterobacterales</taxon>
        <taxon>Enterobacteriaceae</taxon>
        <taxon>Cedecea</taxon>
    </lineage>
</organism>
<evidence type="ECO:0000256" key="4">
    <source>
        <dbReference type="ARBA" id="ARBA00022989"/>
    </source>
</evidence>
<feature type="transmembrane region" description="Helical" evidence="6">
    <location>
        <begin position="14"/>
        <end position="36"/>
    </location>
</feature>
<dbReference type="InterPro" id="IPR036259">
    <property type="entry name" value="MFS_trans_sf"/>
</dbReference>
<dbReference type="Proteomes" id="UP000029481">
    <property type="component" value="Chromosome"/>
</dbReference>
<dbReference type="AlphaFoldDB" id="A0A089RKT9"/>
<evidence type="ECO:0008006" key="9">
    <source>
        <dbReference type="Google" id="ProtNLM"/>
    </source>
</evidence>
<feature type="transmembrane region" description="Helical" evidence="6">
    <location>
        <begin position="285"/>
        <end position="302"/>
    </location>
</feature>
<feature type="transmembrane region" description="Helical" evidence="6">
    <location>
        <begin position="256"/>
        <end position="273"/>
    </location>
</feature>
<feature type="transmembrane region" description="Helical" evidence="6">
    <location>
        <begin position="169"/>
        <end position="188"/>
    </location>
</feature>
<feature type="transmembrane region" description="Helical" evidence="6">
    <location>
        <begin position="350"/>
        <end position="368"/>
    </location>
</feature>
<evidence type="ECO:0000256" key="3">
    <source>
        <dbReference type="ARBA" id="ARBA00022692"/>
    </source>
</evidence>
<dbReference type="OrthoDB" id="9178670at2"/>
<accession>A0A089RKT9</accession>
<protein>
    <recommendedName>
        <fullName evidence="9">MFS transporter</fullName>
    </recommendedName>
</protein>
<dbReference type="GO" id="GO:0005886">
    <property type="term" value="C:plasma membrane"/>
    <property type="evidence" value="ECO:0007669"/>
    <property type="project" value="UniProtKB-SubCell"/>
</dbReference>
<dbReference type="Gene3D" id="1.20.1250.20">
    <property type="entry name" value="MFS general substrate transporter like domains"/>
    <property type="match status" value="1"/>
</dbReference>
<evidence type="ECO:0000256" key="6">
    <source>
        <dbReference type="SAM" id="Phobius"/>
    </source>
</evidence>
<dbReference type="KEGG" id="cnt:JT31_21315"/>
<dbReference type="SUPFAM" id="SSF103473">
    <property type="entry name" value="MFS general substrate transporter"/>
    <property type="match status" value="1"/>
</dbReference>
<keyword evidence="3 6" id="KW-0812">Transmembrane</keyword>
<evidence type="ECO:0000313" key="8">
    <source>
        <dbReference type="Proteomes" id="UP000029481"/>
    </source>
</evidence>
<feature type="transmembrane region" description="Helical" evidence="6">
    <location>
        <begin position="223"/>
        <end position="244"/>
    </location>
</feature>
<evidence type="ECO:0000256" key="1">
    <source>
        <dbReference type="ARBA" id="ARBA00004651"/>
    </source>
</evidence>
<keyword evidence="4 6" id="KW-1133">Transmembrane helix</keyword>
<feature type="transmembrane region" description="Helical" evidence="6">
    <location>
        <begin position="78"/>
        <end position="99"/>
    </location>
</feature>
<feature type="transmembrane region" description="Helical" evidence="6">
    <location>
        <begin position="137"/>
        <end position="163"/>
    </location>
</feature>
<keyword evidence="2" id="KW-1003">Cell membrane</keyword>
<feature type="transmembrane region" description="Helical" evidence="6">
    <location>
        <begin position="48"/>
        <end position="71"/>
    </location>
</feature>
<dbReference type="EMBL" id="CP009451">
    <property type="protein sequence ID" value="AIR07060.1"/>
    <property type="molecule type" value="Genomic_DNA"/>
</dbReference>
<evidence type="ECO:0000256" key="5">
    <source>
        <dbReference type="ARBA" id="ARBA00023136"/>
    </source>
</evidence>
<feature type="transmembrane region" description="Helical" evidence="6">
    <location>
        <begin position="374"/>
        <end position="392"/>
    </location>
</feature>
<sequence length="424" mass="45515">MILLLLRALRQHRWFTLLGLALLFSSIGNGLTYVLVFSQLLNSHATPAWLSLAYVLALAPGLPASFFGVWLLRRWPAFSVLILGEALGLAGLILPGIALLVDHPVMLLLSQAAAAFSTGMTVPVLSQLFKQGLSKTLMPAAAGIETLVFAANVIFGVGIGTLLYGHISLWLMLLMDALSFTLATGLLWRAAVSFTTQSDEEQESAQDERFSWRGLPPGQKRSLLLLPSLALVGAPVMALLPALAPALPGDNTDNGLILLFARSVGQLLAPLVLSEKQVRYRASATLPLMLALLLFTLCYFTVAVSGSLWIAVPLIVIAHLFSNWFYLVATLNVMDSFPPGQVGAAMASSWRLQLGLTLVVPLVTGMIADRFPAQWVLLGSGITGIILALLMLGDLRKTPNCNLIARRNHSALNFNNDDDSKTGG</sequence>
<gene>
    <name evidence="7" type="ORF">JT31_21315</name>
</gene>
<evidence type="ECO:0000256" key="2">
    <source>
        <dbReference type="ARBA" id="ARBA00022475"/>
    </source>
</evidence>
<reference evidence="7 8" key="1">
    <citation type="submission" date="2014-09" db="EMBL/GenBank/DDBJ databases">
        <title>Cedecea neteri SSMD04 Genome Sequencing.</title>
        <authorList>
            <person name="Tan J.-Y."/>
        </authorList>
    </citation>
    <scope>NUCLEOTIDE SEQUENCE [LARGE SCALE GENOMIC DNA]</scope>
    <source>
        <strain evidence="7 8">SSMD04</strain>
    </source>
</reference>
<name>A0A089RKT9_9ENTR</name>
<dbReference type="PANTHER" id="PTHR23513:SF11">
    <property type="entry name" value="STAPHYLOFERRIN A TRANSPORTER"/>
    <property type="match status" value="1"/>
</dbReference>